<accession>X1S0Q6</accession>
<dbReference type="InterPro" id="IPR027417">
    <property type="entry name" value="P-loop_NTPase"/>
</dbReference>
<dbReference type="GO" id="GO:0016887">
    <property type="term" value="F:ATP hydrolysis activity"/>
    <property type="evidence" value="ECO:0007669"/>
    <property type="project" value="InterPro"/>
</dbReference>
<sequence length="506" mass="58257">PGTLGGFVHAYPSSQSEDDSWLDSWFITRTNGHFNQTISPDDKILVHKTFPTVTQGMLAEPIRLKSVEPHYFRGFREIQQPINFNGNLVVFEGRNSTGKTSLAESLEWLFTGRLSRREGKELGSPRELENCISNEFRPENDKTWVKATLESQKKEETESFTLCRVLKSDYGITLESKCFSVLLKDDIELSPNEEQQELDRLFASEPPLLMQHTLRDFVQSKPRDRQKYFERLLKLEELTDLIGKAVISNARLKDFPSPTRSKALNDLNILEGTIEDNQSKRACSQLYQSKDGDLTDRVKQALTKVARQEFSELISTTTEFDQIRIPLQLEQEKARQKSFPLLNRLRPQRILESQAKINHTIEATDICNQIREAWKAFEPAKQAAQSVGKERIVISQVLDILIQNKLLQSGIPTQKCPLCEYENVKTITAERISEIRGWAPIQETEKAKKKALQEKFDMLLELARKIIKEWNEFLPKIPSDKEWQDALQEANNELKQTVQALLKIRA</sequence>
<dbReference type="GO" id="GO:0006302">
    <property type="term" value="P:double-strand break repair"/>
    <property type="evidence" value="ECO:0007669"/>
    <property type="project" value="InterPro"/>
</dbReference>
<dbReference type="SUPFAM" id="SSF52540">
    <property type="entry name" value="P-loop containing nucleoside triphosphate hydrolases"/>
    <property type="match status" value="1"/>
</dbReference>
<dbReference type="EMBL" id="BARW01006141">
    <property type="protein sequence ID" value="GAI86597.1"/>
    <property type="molecule type" value="Genomic_DNA"/>
</dbReference>
<dbReference type="AlphaFoldDB" id="X1S0Q6"/>
<feature type="non-terminal residue" evidence="2">
    <location>
        <position position="506"/>
    </location>
</feature>
<evidence type="ECO:0000313" key="2">
    <source>
        <dbReference type="EMBL" id="GAI86597.1"/>
    </source>
</evidence>
<feature type="non-terminal residue" evidence="2">
    <location>
        <position position="1"/>
    </location>
</feature>
<evidence type="ECO:0000259" key="1">
    <source>
        <dbReference type="Pfam" id="PF13476"/>
    </source>
</evidence>
<dbReference type="Gene3D" id="3.40.50.300">
    <property type="entry name" value="P-loop containing nucleotide triphosphate hydrolases"/>
    <property type="match status" value="1"/>
</dbReference>
<dbReference type="InterPro" id="IPR038729">
    <property type="entry name" value="Rad50/SbcC_AAA"/>
</dbReference>
<dbReference type="Pfam" id="PF13476">
    <property type="entry name" value="AAA_23"/>
    <property type="match status" value="1"/>
</dbReference>
<reference evidence="2" key="1">
    <citation type="journal article" date="2014" name="Front. Microbiol.">
        <title>High frequency of phylogenetically diverse reductive dehalogenase-homologous genes in deep subseafloor sedimentary metagenomes.</title>
        <authorList>
            <person name="Kawai M."/>
            <person name="Futagami T."/>
            <person name="Toyoda A."/>
            <person name="Takaki Y."/>
            <person name="Nishi S."/>
            <person name="Hori S."/>
            <person name="Arai W."/>
            <person name="Tsubouchi T."/>
            <person name="Morono Y."/>
            <person name="Uchiyama I."/>
            <person name="Ito T."/>
            <person name="Fujiyama A."/>
            <person name="Inagaki F."/>
            <person name="Takami H."/>
        </authorList>
    </citation>
    <scope>NUCLEOTIDE SEQUENCE</scope>
    <source>
        <strain evidence="2">Expedition CK06-06</strain>
    </source>
</reference>
<gene>
    <name evidence="2" type="ORF">S12H4_12873</name>
</gene>
<proteinExistence type="predicted"/>
<protein>
    <recommendedName>
        <fullName evidence="1">Rad50/SbcC-type AAA domain-containing protein</fullName>
    </recommendedName>
</protein>
<organism evidence="2">
    <name type="scientific">marine sediment metagenome</name>
    <dbReference type="NCBI Taxonomy" id="412755"/>
    <lineage>
        <taxon>unclassified sequences</taxon>
        <taxon>metagenomes</taxon>
        <taxon>ecological metagenomes</taxon>
    </lineage>
</organism>
<comment type="caution">
    <text evidence="2">The sequence shown here is derived from an EMBL/GenBank/DDBJ whole genome shotgun (WGS) entry which is preliminary data.</text>
</comment>
<feature type="domain" description="Rad50/SbcC-type AAA" evidence="1">
    <location>
        <begin position="70"/>
        <end position="281"/>
    </location>
</feature>
<name>X1S0Q6_9ZZZZ</name>